<evidence type="ECO:0000259" key="6">
    <source>
        <dbReference type="PROSITE" id="PS50853"/>
    </source>
</evidence>
<evidence type="ECO:0000256" key="4">
    <source>
        <dbReference type="SAM" id="MobiDB-lite"/>
    </source>
</evidence>
<dbReference type="PANTHER" id="PTHR46708:SF2">
    <property type="entry name" value="FIBRONECTIN TYPE-III DOMAIN-CONTAINING PROTEIN"/>
    <property type="match status" value="1"/>
</dbReference>
<feature type="chain" id="PRO_5047463705" evidence="5">
    <location>
        <begin position="29"/>
        <end position="319"/>
    </location>
</feature>
<evidence type="ECO:0000313" key="7">
    <source>
        <dbReference type="EMBL" id="MFG1705108.1"/>
    </source>
</evidence>
<keyword evidence="2" id="KW-0378">Hydrolase</keyword>
<name>A0ABW7ACN5_9ACTN</name>
<dbReference type="PROSITE" id="PS50853">
    <property type="entry name" value="FN3"/>
    <property type="match status" value="2"/>
</dbReference>
<dbReference type="Pfam" id="PF00041">
    <property type="entry name" value="fn3"/>
    <property type="match status" value="1"/>
</dbReference>
<feature type="region of interest" description="Disordered" evidence="4">
    <location>
        <begin position="206"/>
        <end position="225"/>
    </location>
</feature>
<protein>
    <submittedName>
        <fullName evidence="7">Fibronectin type III domain-containing protein</fullName>
    </submittedName>
</protein>
<evidence type="ECO:0000313" key="8">
    <source>
        <dbReference type="Proteomes" id="UP001603978"/>
    </source>
</evidence>
<gene>
    <name evidence="7" type="ORF">ACFLIM_18115</name>
</gene>
<feature type="domain" description="Fibronectin type-III" evidence="6">
    <location>
        <begin position="33"/>
        <end position="119"/>
    </location>
</feature>
<evidence type="ECO:0000256" key="2">
    <source>
        <dbReference type="ARBA" id="ARBA00023295"/>
    </source>
</evidence>
<feature type="domain" description="Fibronectin type-III" evidence="6">
    <location>
        <begin position="125"/>
        <end position="218"/>
    </location>
</feature>
<dbReference type="InterPro" id="IPR036116">
    <property type="entry name" value="FN3_sf"/>
</dbReference>
<dbReference type="SUPFAM" id="SSF49265">
    <property type="entry name" value="Fibronectin type III"/>
    <property type="match status" value="2"/>
</dbReference>
<dbReference type="InterPro" id="IPR013783">
    <property type="entry name" value="Ig-like_fold"/>
</dbReference>
<keyword evidence="1" id="KW-0677">Repeat</keyword>
<evidence type="ECO:0000256" key="3">
    <source>
        <dbReference type="ARBA" id="ARBA00023326"/>
    </source>
</evidence>
<dbReference type="Gene3D" id="2.60.40.10">
    <property type="entry name" value="Immunoglobulins"/>
    <property type="match status" value="3"/>
</dbReference>
<dbReference type="CDD" id="cd00063">
    <property type="entry name" value="FN3"/>
    <property type="match status" value="2"/>
</dbReference>
<dbReference type="SMART" id="SM00060">
    <property type="entry name" value="FN3"/>
    <property type="match status" value="2"/>
</dbReference>
<evidence type="ECO:0000256" key="5">
    <source>
        <dbReference type="SAM" id="SignalP"/>
    </source>
</evidence>
<organism evidence="7 8">
    <name type="scientific">Nonomuraea marmarensis</name>
    <dbReference type="NCBI Taxonomy" id="3351344"/>
    <lineage>
        <taxon>Bacteria</taxon>
        <taxon>Bacillati</taxon>
        <taxon>Actinomycetota</taxon>
        <taxon>Actinomycetes</taxon>
        <taxon>Streptosporangiales</taxon>
        <taxon>Streptosporangiaceae</taxon>
        <taxon>Nonomuraea</taxon>
    </lineage>
</organism>
<dbReference type="RefSeq" id="WP_393166785.1">
    <property type="nucleotide sequence ID" value="NZ_JBICRM010000009.1"/>
</dbReference>
<keyword evidence="3" id="KW-0624">Polysaccharide degradation</keyword>
<dbReference type="InterPro" id="IPR050991">
    <property type="entry name" value="ECM_Regulatory_Proteins"/>
</dbReference>
<keyword evidence="2" id="KW-0326">Glycosidase</keyword>
<accession>A0ABW7ACN5</accession>
<keyword evidence="8" id="KW-1185">Reference proteome</keyword>
<feature type="compositionally biased region" description="Polar residues" evidence="4">
    <location>
        <begin position="206"/>
        <end position="217"/>
    </location>
</feature>
<keyword evidence="3" id="KW-0119">Carbohydrate metabolism</keyword>
<evidence type="ECO:0000256" key="1">
    <source>
        <dbReference type="ARBA" id="ARBA00022737"/>
    </source>
</evidence>
<comment type="caution">
    <text evidence="7">The sequence shown here is derived from an EMBL/GenBank/DDBJ whole genome shotgun (WGS) entry which is preliminary data.</text>
</comment>
<dbReference type="PANTHER" id="PTHR46708">
    <property type="entry name" value="TENASCIN"/>
    <property type="match status" value="1"/>
</dbReference>
<keyword evidence="5" id="KW-0732">Signal</keyword>
<dbReference type="EMBL" id="JBICRM010000009">
    <property type="protein sequence ID" value="MFG1705108.1"/>
    <property type="molecule type" value="Genomic_DNA"/>
</dbReference>
<dbReference type="InterPro" id="IPR003961">
    <property type="entry name" value="FN3_dom"/>
</dbReference>
<dbReference type="Proteomes" id="UP001603978">
    <property type="component" value="Unassembled WGS sequence"/>
</dbReference>
<reference evidence="7 8" key="1">
    <citation type="submission" date="2024-10" db="EMBL/GenBank/DDBJ databases">
        <authorList>
            <person name="Topkara A.R."/>
            <person name="Saygin H."/>
        </authorList>
    </citation>
    <scope>NUCLEOTIDE SEQUENCE [LARGE SCALE GENOMIC DNA]</scope>
    <source>
        <strain evidence="7 8">M3C6</strain>
    </source>
</reference>
<proteinExistence type="predicted"/>
<sequence>MSKRLHRIATVLTVVAVTAVLLPSPATAAALSAPERLRVTNVTATQISFAWSQNTSGSVGILRARVYQNGALATTTRLVRHTASGVVPGASYSFHVVAVDDAGNTSPPSRTIAVTTRGPGVVPPGPANLRATEVSPTRVDLAFDQPDDSWDIDHYEFFDGAAVVASIPAYAWSSIPTVTLPLRELMPQSSHSYSVQAVRQALGASPSSNTVTLSTPPRTDLQAPSVPAGLTARKGYACFSVALTWAQSSDNNDPQSAIDYEILVNGMREYWVRGVGTASINTVPVGSNTIAVRAVDSSGNASDTATTTFLRKPTCTDDA</sequence>
<feature type="signal peptide" evidence="5">
    <location>
        <begin position="1"/>
        <end position="28"/>
    </location>
</feature>